<dbReference type="GO" id="GO:0008800">
    <property type="term" value="F:beta-lactamase activity"/>
    <property type="evidence" value="ECO:0007669"/>
    <property type="project" value="UniProtKB-EC"/>
</dbReference>
<accession>A0ABT3IB07</accession>
<comment type="cofactor">
    <cofactor evidence="2">
        <name>Zn(2+)</name>
        <dbReference type="ChEBI" id="CHEBI:29105"/>
    </cofactor>
</comment>
<evidence type="ECO:0000256" key="6">
    <source>
        <dbReference type="ARBA" id="ARBA00012865"/>
    </source>
</evidence>
<evidence type="ECO:0000259" key="14">
    <source>
        <dbReference type="SMART" id="SM00849"/>
    </source>
</evidence>
<keyword evidence="9" id="KW-0574">Periplasm</keyword>
<evidence type="ECO:0000256" key="4">
    <source>
        <dbReference type="ARBA" id="ARBA00005250"/>
    </source>
</evidence>
<dbReference type="RefSeq" id="WP_264726962.1">
    <property type="nucleotide sequence ID" value="NZ_JAPDMX010000028.1"/>
</dbReference>
<evidence type="ECO:0000256" key="8">
    <source>
        <dbReference type="ARBA" id="ARBA00022729"/>
    </source>
</evidence>
<evidence type="ECO:0000256" key="12">
    <source>
        <dbReference type="ARBA" id="ARBA00023251"/>
    </source>
</evidence>
<evidence type="ECO:0000256" key="9">
    <source>
        <dbReference type="ARBA" id="ARBA00022764"/>
    </source>
</evidence>
<feature type="chain" id="PRO_5045131727" description="beta-lactamase" evidence="13">
    <location>
        <begin position="26"/>
        <end position="280"/>
    </location>
</feature>
<keyword evidence="8 13" id="KW-0732">Signal</keyword>
<dbReference type="PANTHER" id="PTHR42951">
    <property type="entry name" value="METALLO-BETA-LACTAMASE DOMAIN-CONTAINING"/>
    <property type="match status" value="1"/>
</dbReference>
<dbReference type="NCBIfam" id="NF012229">
    <property type="entry name" value="bla_class_B_core"/>
    <property type="match status" value="1"/>
</dbReference>
<dbReference type="Gene3D" id="3.60.15.10">
    <property type="entry name" value="Ribonuclease Z/Hydroxyacylglutathione hydrolase-like"/>
    <property type="match status" value="1"/>
</dbReference>
<evidence type="ECO:0000256" key="10">
    <source>
        <dbReference type="ARBA" id="ARBA00022801"/>
    </source>
</evidence>
<dbReference type="InterPro" id="IPR058199">
    <property type="entry name" value="BlaB//VIM/IMP-1"/>
</dbReference>
<dbReference type="PANTHER" id="PTHR42951:SF4">
    <property type="entry name" value="ACYL-COENZYME A THIOESTERASE MBLAC2"/>
    <property type="match status" value="1"/>
</dbReference>
<comment type="subunit">
    <text evidence="5">Monomer.</text>
</comment>
<protein>
    <recommendedName>
        <fullName evidence="6">beta-lactamase</fullName>
        <ecNumber evidence="6">3.5.2.6</ecNumber>
    </recommendedName>
</protein>
<evidence type="ECO:0000256" key="5">
    <source>
        <dbReference type="ARBA" id="ARBA00011245"/>
    </source>
</evidence>
<dbReference type="InterPro" id="IPR050855">
    <property type="entry name" value="NDM-1-like"/>
</dbReference>
<evidence type="ECO:0000256" key="13">
    <source>
        <dbReference type="SAM" id="SignalP"/>
    </source>
</evidence>
<dbReference type="EMBL" id="JAPDMX010000028">
    <property type="protein sequence ID" value="MCW3173226.1"/>
    <property type="molecule type" value="Genomic_DNA"/>
</dbReference>
<dbReference type="InterPro" id="IPR001018">
    <property type="entry name" value="Beta-lactamase_class-B_CS"/>
</dbReference>
<reference evidence="15" key="1">
    <citation type="submission" date="2022-10" db="EMBL/GenBank/DDBJ databases">
        <title>Shewanella flava sp. nov, isolated from the estuary of the Fenhe River into the Yellow River.</title>
        <authorList>
            <person name="Li Y."/>
        </authorList>
    </citation>
    <scope>NUCLEOTIDE SEQUENCE</scope>
    <source>
        <strain evidence="15">FYR11-62</strain>
    </source>
</reference>
<keyword evidence="10 15" id="KW-0378">Hydrolase</keyword>
<evidence type="ECO:0000313" key="16">
    <source>
        <dbReference type="Proteomes" id="UP001163714"/>
    </source>
</evidence>
<organism evidence="15 16">
    <name type="scientific">Shewanella subflava</name>
    <dbReference type="NCBI Taxonomy" id="2986476"/>
    <lineage>
        <taxon>Bacteria</taxon>
        <taxon>Pseudomonadati</taxon>
        <taxon>Pseudomonadota</taxon>
        <taxon>Gammaproteobacteria</taxon>
        <taxon>Alteromonadales</taxon>
        <taxon>Shewanellaceae</taxon>
        <taxon>Shewanella</taxon>
    </lineage>
</organism>
<dbReference type="InterPro" id="IPR036866">
    <property type="entry name" value="RibonucZ/Hydroxyglut_hydro"/>
</dbReference>
<comment type="similarity">
    <text evidence="4">Belongs to the metallo-beta-lactamase superfamily. Class-B beta-lactamase family.</text>
</comment>
<comment type="subcellular location">
    <subcellularLocation>
        <location evidence="3">Periplasm</location>
    </subcellularLocation>
</comment>
<feature type="domain" description="Metallo-beta-lactamase" evidence="14">
    <location>
        <begin position="87"/>
        <end position="255"/>
    </location>
</feature>
<dbReference type="EC" id="3.5.2.6" evidence="6"/>
<evidence type="ECO:0000256" key="11">
    <source>
        <dbReference type="ARBA" id="ARBA00022833"/>
    </source>
</evidence>
<evidence type="ECO:0000256" key="2">
    <source>
        <dbReference type="ARBA" id="ARBA00001947"/>
    </source>
</evidence>
<evidence type="ECO:0000256" key="3">
    <source>
        <dbReference type="ARBA" id="ARBA00004418"/>
    </source>
</evidence>
<sequence length="280" mass="30533">MNTALSISLKSLCLLGLLINHASQADPATLNTDKISLSIPITGSVTPTATGSDLSRDTNQQLIVTQIAEGVYQHSSFLNVTNFGLVDANGLIVVQNKQAYIIDTPWTDNDTATLLEWIKQQGFTAVASISTHSHQDRAGGIGYLNSQGINTIVSENTQTILAETDKPQAQNTFKGQHYSMQTDLIEVYDMGAGHTKDNLIVWLPKQKILFGGCLIKSLSSNSMGYIAEADIQAWPLTIKKIIQEFPHINQVIPGHGAKGDTRLLNHTISLIQQYHSQQPQ</sequence>
<gene>
    <name evidence="15" type="primary">blaDIM</name>
    <name evidence="15" type="ORF">OHT75_12120</name>
</gene>
<evidence type="ECO:0000313" key="15">
    <source>
        <dbReference type="EMBL" id="MCW3173226.1"/>
    </source>
</evidence>
<dbReference type="InterPro" id="IPR001279">
    <property type="entry name" value="Metallo-B-lactamas"/>
</dbReference>
<feature type="signal peptide" evidence="13">
    <location>
        <begin position="1"/>
        <end position="25"/>
    </location>
</feature>
<dbReference type="NCBIfam" id="NF033088">
    <property type="entry name" value="bla_subclass_B1"/>
    <property type="match status" value="1"/>
</dbReference>
<keyword evidence="12" id="KW-0046">Antibiotic resistance</keyword>
<dbReference type="PROSITE" id="PS00744">
    <property type="entry name" value="BETA_LACTAMASE_B_2"/>
    <property type="match status" value="1"/>
</dbReference>
<dbReference type="NCBIfam" id="NF012145">
    <property type="entry name" value="blaDIM_SIM_IMP"/>
    <property type="match status" value="1"/>
</dbReference>
<dbReference type="SMART" id="SM00849">
    <property type="entry name" value="Lactamase_B"/>
    <property type="match status" value="1"/>
</dbReference>
<evidence type="ECO:0000256" key="1">
    <source>
        <dbReference type="ARBA" id="ARBA00001526"/>
    </source>
</evidence>
<name>A0ABT3IB07_9GAMM</name>
<proteinExistence type="inferred from homology"/>
<evidence type="ECO:0000256" key="7">
    <source>
        <dbReference type="ARBA" id="ARBA00022723"/>
    </source>
</evidence>
<comment type="catalytic activity">
    <reaction evidence="1">
        <text>a beta-lactam + H2O = a substituted beta-amino acid</text>
        <dbReference type="Rhea" id="RHEA:20401"/>
        <dbReference type="ChEBI" id="CHEBI:15377"/>
        <dbReference type="ChEBI" id="CHEBI:35627"/>
        <dbReference type="ChEBI" id="CHEBI:140347"/>
        <dbReference type="EC" id="3.5.2.6"/>
    </reaction>
</comment>
<dbReference type="SUPFAM" id="SSF56281">
    <property type="entry name" value="Metallo-hydrolase/oxidoreductase"/>
    <property type="match status" value="1"/>
</dbReference>
<comment type="caution">
    <text evidence="15">The sequence shown here is derived from an EMBL/GenBank/DDBJ whole genome shotgun (WGS) entry which is preliminary data.</text>
</comment>
<keyword evidence="7" id="KW-0479">Metal-binding</keyword>
<keyword evidence="11" id="KW-0862">Zinc</keyword>
<dbReference type="Proteomes" id="UP001163714">
    <property type="component" value="Unassembled WGS sequence"/>
</dbReference>
<keyword evidence="16" id="KW-1185">Reference proteome</keyword>